<dbReference type="InterPro" id="IPR044818">
    <property type="entry name" value="ILR3-like"/>
</dbReference>
<dbReference type="PANTHER" id="PTHR46133">
    <property type="entry name" value="BHLH TRANSCRIPTION FACTOR"/>
    <property type="match status" value="1"/>
</dbReference>
<dbReference type="GO" id="GO:0046983">
    <property type="term" value="F:protein dimerization activity"/>
    <property type="evidence" value="ECO:0007669"/>
    <property type="project" value="InterPro"/>
</dbReference>
<dbReference type="Proteomes" id="UP000631114">
    <property type="component" value="Unassembled WGS sequence"/>
</dbReference>
<dbReference type="PANTHER" id="PTHR46133:SF28">
    <property type="entry name" value="BHLH TRANSCRIPTION FACTOR"/>
    <property type="match status" value="1"/>
</dbReference>
<dbReference type="GO" id="GO:0006879">
    <property type="term" value="P:intracellular iron ion homeostasis"/>
    <property type="evidence" value="ECO:0007669"/>
    <property type="project" value="InterPro"/>
</dbReference>
<protein>
    <submittedName>
        <fullName evidence="2">Uncharacterized protein</fullName>
    </submittedName>
</protein>
<comment type="caution">
    <text evidence="2">The sequence shown here is derived from an EMBL/GenBank/DDBJ whole genome shotgun (WGS) entry which is preliminary data.</text>
</comment>
<reference evidence="2 3" key="1">
    <citation type="submission" date="2020-10" db="EMBL/GenBank/DDBJ databases">
        <title>The Coptis chinensis genome and diversification of protoberbering-type alkaloids.</title>
        <authorList>
            <person name="Wang B."/>
            <person name="Shu S."/>
            <person name="Song C."/>
            <person name="Liu Y."/>
        </authorList>
    </citation>
    <scope>NUCLEOTIDE SEQUENCE [LARGE SCALE GENOMIC DNA]</scope>
    <source>
        <strain evidence="2">HL-2020</strain>
        <tissue evidence="2">Leaf</tissue>
    </source>
</reference>
<organism evidence="2 3">
    <name type="scientific">Coptis chinensis</name>
    <dbReference type="NCBI Taxonomy" id="261450"/>
    <lineage>
        <taxon>Eukaryota</taxon>
        <taxon>Viridiplantae</taxon>
        <taxon>Streptophyta</taxon>
        <taxon>Embryophyta</taxon>
        <taxon>Tracheophyta</taxon>
        <taxon>Spermatophyta</taxon>
        <taxon>Magnoliopsida</taxon>
        <taxon>Ranunculales</taxon>
        <taxon>Ranunculaceae</taxon>
        <taxon>Coptidoideae</taxon>
        <taxon>Coptis</taxon>
    </lineage>
</organism>
<evidence type="ECO:0000313" key="3">
    <source>
        <dbReference type="Proteomes" id="UP000631114"/>
    </source>
</evidence>
<dbReference type="AlphaFoldDB" id="A0A835H8U9"/>
<dbReference type="OrthoDB" id="515493at2759"/>
<accession>A0A835H8U9</accession>
<feature type="coiled-coil region" evidence="1">
    <location>
        <begin position="1"/>
        <end position="57"/>
    </location>
</feature>
<dbReference type="EMBL" id="JADFTS010000007">
    <property type="protein sequence ID" value="KAF9595805.1"/>
    <property type="molecule type" value="Genomic_DNA"/>
</dbReference>
<evidence type="ECO:0000313" key="2">
    <source>
        <dbReference type="EMBL" id="KAF9595805.1"/>
    </source>
</evidence>
<proteinExistence type="predicted"/>
<evidence type="ECO:0000256" key="1">
    <source>
        <dbReference type="SAM" id="Coils"/>
    </source>
</evidence>
<dbReference type="GO" id="GO:0003700">
    <property type="term" value="F:DNA-binding transcription factor activity"/>
    <property type="evidence" value="ECO:0007669"/>
    <property type="project" value="InterPro"/>
</dbReference>
<gene>
    <name evidence="2" type="ORF">IFM89_004743</name>
</gene>
<keyword evidence="1" id="KW-0175">Coiled coil</keyword>
<name>A0A835H8U9_9MAGN</name>
<keyword evidence="3" id="KW-1185">Reference proteome</keyword>
<sequence length="115" mass="12978">MNTALRNLQEALKKNERLLGEEHIQTASEKNDLRDEKQRLKAEKEKLEQQVKAMSSQPSFMPHPFAIPTAFAPQAQAPGNKLMPFIGYLGVAMWQFMPPVVVDTSQDHVLRPPVA</sequence>